<proteinExistence type="predicted"/>
<dbReference type="Pfam" id="PF00953">
    <property type="entry name" value="Glycos_transf_4"/>
    <property type="match status" value="1"/>
</dbReference>
<feature type="transmembrane region" description="Helical" evidence="8">
    <location>
        <begin position="237"/>
        <end position="258"/>
    </location>
</feature>
<evidence type="ECO:0000256" key="2">
    <source>
        <dbReference type="ARBA" id="ARBA00022475"/>
    </source>
</evidence>
<name>A0A9J6RET3_9BACI</name>
<feature type="binding site" evidence="7">
    <location>
        <position position="152"/>
    </location>
    <ligand>
        <name>Mg(2+)</name>
        <dbReference type="ChEBI" id="CHEBI:18420"/>
    </ligand>
</feature>
<comment type="cofactor">
    <cofactor evidence="7">
        <name>Mg(2+)</name>
        <dbReference type="ChEBI" id="CHEBI:18420"/>
    </cofactor>
</comment>
<evidence type="ECO:0000256" key="3">
    <source>
        <dbReference type="ARBA" id="ARBA00022679"/>
    </source>
</evidence>
<feature type="transmembrane region" description="Helical" evidence="8">
    <location>
        <begin position="183"/>
        <end position="201"/>
    </location>
</feature>
<comment type="subcellular location">
    <subcellularLocation>
        <location evidence="1">Cell membrane</location>
        <topology evidence="1">Multi-pass membrane protein</topology>
    </subcellularLocation>
</comment>
<dbReference type="InterPro" id="IPR018480">
    <property type="entry name" value="PNAcMuramoyl-5peptid_Trfase_CS"/>
</dbReference>
<evidence type="ECO:0000256" key="4">
    <source>
        <dbReference type="ARBA" id="ARBA00022692"/>
    </source>
</evidence>
<feature type="transmembrane region" description="Helical" evidence="8">
    <location>
        <begin position="313"/>
        <end position="337"/>
    </location>
</feature>
<feature type="transmembrane region" description="Helical" evidence="8">
    <location>
        <begin position="73"/>
        <end position="89"/>
    </location>
</feature>
<evidence type="ECO:0000313" key="9">
    <source>
        <dbReference type="EMBL" id="MCZ0703681.1"/>
    </source>
</evidence>
<keyword evidence="4 8" id="KW-0812">Transmembrane</keyword>
<dbReference type="GO" id="GO:0016780">
    <property type="term" value="F:phosphotransferase activity, for other substituted phosphate groups"/>
    <property type="evidence" value="ECO:0007669"/>
    <property type="project" value="InterPro"/>
</dbReference>
<dbReference type="GO" id="GO:0005886">
    <property type="term" value="C:plasma membrane"/>
    <property type="evidence" value="ECO:0007669"/>
    <property type="project" value="UniProtKB-SubCell"/>
</dbReference>
<keyword evidence="6 8" id="KW-0472">Membrane</keyword>
<reference evidence="9" key="1">
    <citation type="submission" date="2022-11" db="EMBL/GenBank/DDBJ databases">
        <title>WGS of Natronobacillus azotifigens 24KS-1, an anaerobic diazotrophic haloalkaliphile from soda-rich habitats.</title>
        <authorList>
            <person name="Sorokin D.Y."/>
            <person name="Merkel A.Y."/>
        </authorList>
    </citation>
    <scope>NUCLEOTIDE SEQUENCE</scope>
    <source>
        <strain evidence="9">24KS-1</strain>
    </source>
</reference>
<feature type="transmembrane region" description="Helical" evidence="8">
    <location>
        <begin position="124"/>
        <end position="145"/>
    </location>
</feature>
<evidence type="ECO:0000256" key="8">
    <source>
        <dbReference type="SAM" id="Phobius"/>
    </source>
</evidence>
<dbReference type="RefSeq" id="WP_268780444.1">
    <property type="nucleotide sequence ID" value="NZ_JAPRAT010000020.1"/>
</dbReference>
<dbReference type="PANTHER" id="PTHR22926:SF3">
    <property type="entry name" value="UNDECAPRENYL-PHOSPHATE ALPHA-N-ACETYLGLUCOSAMINYL 1-PHOSPHATE TRANSFERASE"/>
    <property type="match status" value="1"/>
</dbReference>
<dbReference type="PANTHER" id="PTHR22926">
    <property type="entry name" value="PHOSPHO-N-ACETYLMURAMOYL-PENTAPEPTIDE-TRANSFERASE"/>
    <property type="match status" value="1"/>
</dbReference>
<dbReference type="InterPro" id="IPR000715">
    <property type="entry name" value="Glycosyl_transferase_4"/>
</dbReference>
<dbReference type="GO" id="GO:0009103">
    <property type="term" value="P:lipopolysaccharide biosynthetic process"/>
    <property type="evidence" value="ECO:0007669"/>
    <property type="project" value="TreeGrafter"/>
</dbReference>
<evidence type="ECO:0000256" key="6">
    <source>
        <dbReference type="ARBA" id="ARBA00023136"/>
    </source>
</evidence>
<evidence type="ECO:0000313" key="10">
    <source>
        <dbReference type="Proteomes" id="UP001084197"/>
    </source>
</evidence>
<protein>
    <submittedName>
        <fullName evidence="9">MraY family glycosyltransferase</fullName>
    </submittedName>
</protein>
<dbReference type="CDD" id="cd06853">
    <property type="entry name" value="GT_WecA_like"/>
    <property type="match status" value="1"/>
</dbReference>
<evidence type="ECO:0000256" key="1">
    <source>
        <dbReference type="ARBA" id="ARBA00004651"/>
    </source>
</evidence>
<keyword evidence="3" id="KW-0808">Transferase</keyword>
<dbReference type="Proteomes" id="UP001084197">
    <property type="component" value="Unassembled WGS sequence"/>
</dbReference>
<dbReference type="PROSITE" id="PS01348">
    <property type="entry name" value="MRAY_2"/>
    <property type="match status" value="1"/>
</dbReference>
<keyword evidence="10" id="KW-1185">Reference proteome</keyword>
<dbReference type="GO" id="GO:0046872">
    <property type="term" value="F:metal ion binding"/>
    <property type="evidence" value="ECO:0007669"/>
    <property type="project" value="UniProtKB-KW"/>
</dbReference>
<feature type="transmembrane region" description="Helical" evidence="8">
    <location>
        <begin position="157"/>
        <end position="177"/>
    </location>
</feature>
<feature type="transmembrane region" description="Helical" evidence="8">
    <location>
        <begin position="50"/>
        <end position="67"/>
    </location>
</feature>
<keyword evidence="7" id="KW-0460">Magnesium</keyword>
<evidence type="ECO:0000256" key="5">
    <source>
        <dbReference type="ARBA" id="ARBA00022989"/>
    </source>
</evidence>
<gene>
    <name evidence="9" type="ORF">OWO01_10660</name>
</gene>
<sequence>MNTTQLVIAFFITLISTVLFVYPIKKFAVRFGFLDHPAERKIHKKATPRLGGLAIFLGVAIGLLYLRPSIPDFLPIIGGAFVIMIVGLLDDKYQIRPIIKLTGQLAATGIVISAGIVIDKLTLPILGTIEFNSFFAIFITVIWIVGVTNAINLIDGLDGLASGVTTIGLISILIMAISDAQFAVIYLATVLIAGNIGFLFHNFYPAKIYMGDTGSMFLGYSIAVISTLGLFKNVTLFSFIIPIIILAIPIFDTLFAIVRRIINGDNIMLPDKKHIHYQLLAAGFSHRTTVLIMYGFAALFGTIAILFSRVSTGITFLLTLALLVLLQIFAELVGVIGKGKTPLLKMMKKTYHKVKLNAKL</sequence>
<feature type="transmembrane region" description="Helical" evidence="8">
    <location>
        <begin position="6"/>
        <end position="24"/>
    </location>
</feature>
<dbReference type="GO" id="GO:0071555">
    <property type="term" value="P:cell wall organization"/>
    <property type="evidence" value="ECO:0007669"/>
    <property type="project" value="TreeGrafter"/>
</dbReference>
<feature type="transmembrane region" description="Helical" evidence="8">
    <location>
        <begin position="279"/>
        <end position="307"/>
    </location>
</feature>
<evidence type="ECO:0000256" key="7">
    <source>
        <dbReference type="PIRSR" id="PIRSR600715-1"/>
    </source>
</evidence>
<comment type="caution">
    <text evidence="9">The sequence shown here is derived from an EMBL/GenBank/DDBJ whole genome shotgun (WGS) entry which is preliminary data.</text>
</comment>
<accession>A0A9J6RET3</accession>
<feature type="binding site" evidence="7">
    <location>
        <position position="212"/>
    </location>
    <ligand>
        <name>Mg(2+)</name>
        <dbReference type="ChEBI" id="CHEBI:18420"/>
    </ligand>
</feature>
<feature type="transmembrane region" description="Helical" evidence="8">
    <location>
        <begin position="213"/>
        <end position="231"/>
    </location>
</feature>
<feature type="transmembrane region" description="Helical" evidence="8">
    <location>
        <begin position="101"/>
        <end position="118"/>
    </location>
</feature>
<dbReference type="GO" id="GO:0044038">
    <property type="term" value="P:cell wall macromolecule biosynthetic process"/>
    <property type="evidence" value="ECO:0007669"/>
    <property type="project" value="TreeGrafter"/>
</dbReference>
<dbReference type="AlphaFoldDB" id="A0A9J6RET3"/>
<keyword evidence="2" id="KW-1003">Cell membrane</keyword>
<dbReference type="EMBL" id="JAPRAT010000020">
    <property type="protein sequence ID" value="MCZ0703681.1"/>
    <property type="molecule type" value="Genomic_DNA"/>
</dbReference>
<keyword evidence="7" id="KW-0479">Metal-binding</keyword>
<organism evidence="9 10">
    <name type="scientific">Natronobacillus azotifigens</name>
    <dbReference type="NCBI Taxonomy" id="472978"/>
    <lineage>
        <taxon>Bacteria</taxon>
        <taxon>Bacillati</taxon>
        <taxon>Bacillota</taxon>
        <taxon>Bacilli</taxon>
        <taxon>Bacillales</taxon>
        <taxon>Bacillaceae</taxon>
        <taxon>Natronobacillus</taxon>
    </lineage>
</organism>
<keyword evidence="5 8" id="KW-1133">Transmembrane helix</keyword>